<dbReference type="InterPro" id="IPR001173">
    <property type="entry name" value="Glyco_trans_2-like"/>
</dbReference>
<dbReference type="CDD" id="cd04186">
    <property type="entry name" value="GT_2_like_c"/>
    <property type="match status" value="1"/>
</dbReference>
<evidence type="ECO:0000313" key="3">
    <source>
        <dbReference type="Proteomes" id="UP000326994"/>
    </source>
</evidence>
<accession>A0A5J4FZY1</accession>
<dbReference type="GO" id="GO:0016740">
    <property type="term" value="F:transferase activity"/>
    <property type="evidence" value="ECO:0007669"/>
    <property type="project" value="UniProtKB-KW"/>
</dbReference>
<protein>
    <submittedName>
        <fullName evidence="2">Glycosyl transferase family 2</fullName>
    </submittedName>
</protein>
<dbReference type="RefSeq" id="WP_151893677.1">
    <property type="nucleotide sequence ID" value="NZ_BKCF01000001.1"/>
</dbReference>
<dbReference type="PANTHER" id="PTHR43179">
    <property type="entry name" value="RHAMNOSYLTRANSFERASE WBBL"/>
    <property type="match status" value="1"/>
</dbReference>
<organism evidence="2 3">
    <name type="scientific">Patiriisocius marinistellae</name>
    <dbReference type="NCBI Taxonomy" id="2494560"/>
    <lineage>
        <taxon>Bacteria</taxon>
        <taxon>Pseudomonadati</taxon>
        <taxon>Bacteroidota</taxon>
        <taxon>Flavobacteriia</taxon>
        <taxon>Flavobacteriales</taxon>
        <taxon>Flavobacteriaceae</taxon>
        <taxon>Patiriisocius</taxon>
    </lineage>
</organism>
<dbReference type="Pfam" id="PF00535">
    <property type="entry name" value="Glycos_transf_2"/>
    <property type="match status" value="1"/>
</dbReference>
<evidence type="ECO:0000313" key="2">
    <source>
        <dbReference type="EMBL" id="GEQ85779.1"/>
    </source>
</evidence>
<reference evidence="2 3" key="1">
    <citation type="submission" date="2019-08" db="EMBL/GenBank/DDBJ databases">
        <title>Ulvibacter marinistellae sp. nov., isolated from a starfish, Patiria pectinifera.</title>
        <authorList>
            <person name="Kawano K."/>
            <person name="Ushijima N."/>
            <person name="Kihara M."/>
            <person name="Itoh H."/>
        </authorList>
    </citation>
    <scope>NUCLEOTIDE SEQUENCE [LARGE SCALE GENOMIC DNA]</scope>
    <source>
        <strain evidence="2 3">KK4</strain>
    </source>
</reference>
<sequence>MKLSVIILNYNVRYFLEQCIESVIKATKNIDAEIIIIDNASSDDSCGMVKQKFPKLKLIENKENVGFSKANNQAVEQAVGEYVCILNPDTAVAENTFVDSLKFAESQKNIGAVGVYLMDGTGGFLPESKRNIPTPFVSFLKMIGFNKKYYASKIAAEKAGPVSVLVGAYMLIKRAIYNEVGGFDEAYFMYGEDIDLSYKIEKAGYHNQYFGNVKTLHYKGESTTKDAIYLERFYGAMKIFYGKHFSSNFLFNNIVSLGVKLASKSNKTTKAENNTSFPKPEKAYLLTENLSLYRGISKVMDLDITASSKNIFQDSLFSNTLFVFDADYMPYSQIFNVMTQLRGRNNVFRIRPPHCNFILGSDRSDEKGTVLVF</sequence>
<dbReference type="PANTHER" id="PTHR43179:SF7">
    <property type="entry name" value="RHAMNOSYLTRANSFERASE WBBL"/>
    <property type="match status" value="1"/>
</dbReference>
<dbReference type="Proteomes" id="UP000326994">
    <property type="component" value="Unassembled WGS sequence"/>
</dbReference>
<evidence type="ECO:0000259" key="1">
    <source>
        <dbReference type="Pfam" id="PF00535"/>
    </source>
</evidence>
<gene>
    <name evidence="2" type="ORF">ULMS_12870</name>
</gene>
<keyword evidence="3" id="KW-1185">Reference proteome</keyword>
<dbReference type="OrthoDB" id="9771846at2"/>
<name>A0A5J4FZY1_9FLAO</name>
<dbReference type="EMBL" id="BKCF01000001">
    <property type="protein sequence ID" value="GEQ85779.1"/>
    <property type="molecule type" value="Genomic_DNA"/>
</dbReference>
<dbReference type="AlphaFoldDB" id="A0A5J4FZY1"/>
<comment type="caution">
    <text evidence="2">The sequence shown here is derived from an EMBL/GenBank/DDBJ whole genome shotgun (WGS) entry which is preliminary data.</text>
</comment>
<dbReference type="InterPro" id="IPR029044">
    <property type="entry name" value="Nucleotide-diphossugar_trans"/>
</dbReference>
<keyword evidence="2" id="KW-0808">Transferase</keyword>
<dbReference type="SUPFAM" id="SSF53448">
    <property type="entry name" value="Nucleotide-diphospho-sugar transferases"/>
    <property type="match status" value="1"/>
</dbReference>
<proteinExistence type="predicted"/>
<dbReference type="Gene3D" id="3.90.550.10">
    <property type="entry name" value="Spore Coat Polysaccharide Biosynthesis Protein SpsA, Chain A"/>
    <property type="match status" value="1"/>
</dbReference>
<feature type="domain" description="Glycosyltransferase 2-like" evidence="1">
    <location>
        <begin position="4"/>
        <end position="180"/>
    </location>
</feature>